<feature type="compositionally biased region" description="Basic and acidic residues" evidence="1">
    <location>
        <begin position="231"/>
        <end position="251"/>
    </location>
</feature>
<feature type="non-terminal residue" evidence="2">
    <location>
        <position position="380"/>
    </location>
</feature>
<evidence type="ECO:0000313" key="3">
    <source>
        <dbReference type="Proteomes" id="UP001189429"/>
    </source>
</evidence>
<dbReference type="Proteomes" id="UP001189429">
    <property type="component" value="Unassembled WGS sequence"/>
</dbReference>
<protein>
    <submittedName>
        <fullName evidence="2">Uncharacterized protein</fullName>
    </submittedName>
</protein>
<evidence type="ECO:0000256" key="1">
    <source>
        <dbReference type="SAM" id="MobiDB-lite"/>
    </source>
</evidence>
<gene>
    <name evidence="2" type="ORF">PCOR1329_LOCUS84364</name>
</gene>
<proteinExistence type="predicted"/>
<reference evidence="2" key="1">
    <citation type="submission" date="2023-10" db="EMBL/GenBank/DDBJ databases">
        <authorList>
            <person name="Chen Y."/>
            <person name="Shah S."/>
            <person name="Dougan E. K."/>
            <person name="Thang M."/>
            <person name="Chan C."/>
        </authorList>
    </citation>
    <scope>NUCLEOTIDE SEQUENCE [LARGE SCALE GENOMIC DNA]</scope>
</reference>
<accession>A0ABN9YBJ3</accession>
<evidence type="ECO:0000313" key="2">
    <source>
        <dbReference type="EMBL" id="CAK0910113.1"/>
    </source>
</evidence>
<dbReference type="EMBL" id="CAUYUJ010022326">
    <property type="protein sequence ID" value="CAK0910113.1"/>
    <property type="molecule type" value="Genomic_DNA"/>
</dbReference>
<feature type="compositionally biased region" description="Basic and acidic residues" evidence="1">
    <location>
        <begin position="103"/>
        <end position="124"/>
    </location>
</feature>
<organism evidence="2 3">
    <name type="scientific">Prorocentrum cordatum</name>
    <dbReference type="NCBI Taxonomy" id="2364126"/>
    <lineage>
        <taxon>Eukaryota</taxon>
        <taxon>Sar</taxon>
        <taxon>Alveolata</taxon>
        <taxon>Dinophyceae</taxon>
        <taxon>Prorocentrales</taxon>
        <taxon>Prorocentraceae</taxon>
        <taxon>Prorocentrum</taxon>
    </lineage>
</organism>
<feature type="compositionally biased region" description="Basic and acidic residues" evidence="1">
    <location>
        <begin position="368"/>
        <end position="380"/>
    </location>
</feature>
<feature type="compositionally biased region" description="Basic residues" evidence="1">
    <location>
        <begin position="75"/>
        <end position="90"/>
    </location>
</feature>
<feature type="non-terminal residue" evidence="2">
    <location>
        <position position="1"/>
    </location>
</feature>
<feature type="compositionally biased region" description="Polar residues" evidence="1">
    <location>
        <begin position="169"/>
        <end position="190"/>
    </location>
</feature>
<feature type="region of interest" description="Disordered" evidence="1">
    <location>
        <begin position="34"/>
        <end position="380"/>
    </location>
</feature>
<keyword evidence="3" id="KW-1185">Reference proteome</keyword>
<name>A0ABN9YBJ3_9DINO</name>
<feature type="compositionally biased region" description="Basic and acidic residues" evidence="1">
    <location>
        <begin position="259"/>
        <end position="272"/>
    </location>
</feature>
<comment type="caution">
    <text evidence="2">The sequence shown here is derived from an EMBL/GenBank/DDBJ whole genome shotgun (WGS) entry which is preliminary data.</text>
</comment>
<sequence>CPAQQEDVEPDIRMEMPVWREGASHKVELQVWHPLQSAHADGSRGQPDLGPAAARRVQGRRVPCQGQDEDGVPRTVRHRSQGGRHGRRRGALRDIDVVPQDQARPDEAGGGRDLSCSRDRRAQSPDRAASSGGGRTDGRGHAGSNARHPATPHGASGTPALPQCHECQGSRQGCSGYSTSVWRTTTSAAGTSRWRHHGRTGFPAQRSHPADGKQQAAVHSHEQPDAADAAIHSRSDHGDQRSEQAEDDSRTHASTAFADSEHRGIDARDGRSCHGHTTGGRGVSHGPAHHRPDEPRPGLRGVAARADPIRGHAHSHLADPGGQGDRSSSRPTEVHRRLPGQVRGSRFSAPQDSVRGREVWRQPGQEDAEGRRRDSAHHGR</sequence>